<dbReference type="Gene3D" id="1.10.357.40">
    <property type="entry name" value="YbiA-like"/>
    <property type="match status" value="1"/>
</dbReference>
<evidence type="ECO:0000256" key="1">
    <source>
        <dbReference type="SAM" id="Coils"/>
    </source>
</evidence>
<dbReference type="EMBL" id="MN740059">
    <property type="protein sequence ID" value="QHT86162.1"/>
    <property type="molecule type" value="Genomic_DNA"/>
</dbReference>
<organism evidence="2">
    <name type="scientific">viral metagenome</name>
    <dbReference type="NCBI Taxonomy" id="1070528"/>
    <lineage>
        <taxon>unclassified sequences</taxon>
        <taxon>metagenomes</taxon>
        <taxon>organismal metagenomes</taxon>
    </lineage>
</organism>
<dbReference type="InterPro" id="IPR037238">
    <property type="entry name" value="YbiA-like_sf"/>
</dbReference>
<dbReference type="SUPFAM" id="SSF143990">
    <property type="entry name" value="YbiA-like"/>
    <property type="match status" value="1"/>
</dbReference>
<dbReference type="InterPro" id="IPR012816">
    <property type="entry name" value="NADAR"/>
</dbReference>
<name>A0A6C0I062_9ZZZZ</name>
<accession>A0A6C0I062</accession>
<protein>
    <recommendedName>
        <fullName evidence="3">NADAR domain-containing protein</fullName>
    </recommendedName>
</protein>
<sequence length="710" mass="84050">MTKQNKYTIYSLLSNMQKNMFYEQNRNLEDADIGYETSLYTVDIYDKQYLISLGKERKLIEKQNHYYFPVYLMNNEYVQLQIGAFEYESRKETTEERLKYFKDAEGDLDISRLGDMIFYSFADREFFEEIKINVNRSNISELEDRIIQHNMDNKEESQIVVEDTEETPFDISDKDLQKDLTVLQNEQLLKDGIFTIDKSIKRPDMLSEETKEQSVLSKKEYRQKSSESWIEKYMRNNNYQIVETIQSNDSLYEAICLAYNQIGHKTTPVILKSLVSSEVTESMFTEYNDIYSTTYGRKDTLEKEKRNLYNTNKELKKRVLNITDKPQKNELIKQANNIAIKYNETKEELDSVVQLLKEYSFMEGIVNIDQFRKIVQNSDFPVDHWIISILERKLNMKLILLSQEEYEEGDENNVLLCHKSINKSETEKTIHPEFYIIASLQKGHYDLATFKYKKILRFSELPYDIKILVVRKCMEQNAGEFNLIPEFRDFASTLGIKGGLVYDSEDDMNDDDKRIPDSIDKSTVLVFYDKSIPQKVGKGPNEKLNINVQDQYYLLNLKKNKQWRKMLSDSWPVIFTLDQMKWQSVEHYYQGSKFKKHNPDFYKMFSLDSNSDFCKDVELAKFAGSKDGSYKKGTNIIQLRPQLIRVDPDFYGRRNSEEREKALYAKFSQNLDLKEVLIATKNATLKRFIPKEKPETDYELMNIRRQLEIE</sequence>
<evidence type="ECO:0000313" key="2">
    <source>
        <dbReference type="EMBL" id="QHT86162.1"/>
    </source>
</evidence>
<evidence type="ECO:0008006" key="3">
    <source>
        <dbReference type="Google" id="ProtNLM"/>
    </source>
</evidence>
<dbReference type="CDD" id="cd15457">
    <property type="entry name" value="NADAR"/>
    <property type="match status" value="1"/>
</dbReference>
<keyword evidence="1" id="KW-0175">Coiled coil</keyword>
<feature type="coiled-coil region" evidence="1">
    <location>
        <begin position="298"/>
        <end position="348"/>
    </location>
</feature>
<dbReference type="AlphaFoldDB" id="A0A6C0I062"/>
<reference evidence="2" key="1">
    <citation type="journal article" date="2020" name="Nature">
        <title>Giant virus diversity and host interactions through global metagenomics.</title>
        <authorList>
            <person name="Schulz F."/>
            <person name="Roux S."/>
            <person name="Paez-Espino D."/>
            <person name="Jungbluth S."/>
            <person name="Walsh D.A."/>
            <person name="Denef V.J."/>
            <person name="McMahon K.D."/>
            <person name="Konstantinidis K.T."/>
            <person name="Eloe-Fadrosh E.A."/>
            <person name="Kyrpides N.C."/>
            <person name="Woyke T."/>
        </authorList>
    </citation>
    <scope>NUCLEOTIDE SEQUENCE</scope>
    <source>
        <strain evidence="2">GVMAG-M-3300023184-184</strain>
    </source>
</reference>
<proteinExistence type="predicted"/>